<feature type="domain" description="RING-type" evidence="5">
    <location>
        <begin position="166"/>
        <end position="207"/>
    </location>
</feature>
<protein>
    <recommendedName>
        <fullName evidence="5">RING-type domain-containing protein</fullName>
    </recommendedName>
</protein>
<dbReference type="InterPro" id="IPR051834">
    <property type="entry name" value="RING_finger_E3_ligase"/>
</dbReference>
<reference evidence="6" key="1">
    <citation type="journal article" date="2023" name="Plant J.">
        <title>The genome of the king protea, Protea cynaroides.</title>
        <authorList>
            <person name="Chang J."/>
            <person name="Duong T.A."/>
            <person name="Schoeman C."/>
            <person name="Ma X."/>
            <person name="Roodt D."/>
            <person name="Barker N."/>
            <person name="Li Z."/>
            <person name="Van de Peer Y."/>
            <person name="Mizrachi E."/>
        </authorList>
    </citation>
    <scope>NUCLEOTIDE SEQUENCE</scope>
    <source>
        <tissue evidence="6">Young leaves</tissue>
    </source>
</reference>
<evidence type="ECO:0000259" key="5">
    <source>
        <dbReference type="PROSITE" id="PS50089"/>
    </source>
</evidence>
<proteinExistence type="predicted"/>
<dbReference type="InterPro" id="IPR001841">
    <property type="entry name" value="Znf_RING"/>
</dbReference>
<gene>
    <name evidence="6" type="ORF">NE237_032557</name>
</gene>
<evidence type="ECO:0000256" key="1">
    <source>
        <dbReference type="ARBA" id="ARBA00022723"/>
    </source>
</evidence>
<dbReference type="OrthoDB" id="1049337at2759"/>
<dbReference type="GO" id="GO:0006511">
    <property type="term" value="P:ubiquitin-dependent protein catabolic process"/>
    <property type="evidence" value="ECO:0007669"/>
    <property type="project" value="TreeGrafter"/>
</dbReference>
<keyword evidence="1" id="KW-0479">Metal-binding</keyword>
<comment type="caution">
    <text evidence="6">The sequence shown here is derived from an EMBL/GenBank/DDBJ whole genome shotgun (WGS) entry which is preliminary data.</text>
</comment>
<keyword evidence="3" id="KW-0862">Zinc</keyword>
<dbReference type="SUPFAM" id="SSF57850">
    <property type="entry name" value="RING/U-box"/>
    <property type="match status" value="1"/>
</dbReference>
<keyword evidence="2 4" id="KW-0863">Zinc-finger</keyword>
<name>A0A9Q0R3N6_9MAGN</name>
<dbReference type="Pfam" id="PF13639">
    <property type="entry name" value="zf-RING_2"/>
    <property type="match status" value="1"/>
</dbReference>
<evidence type="ECO:0000256" key="4">
    <source>
        <dbReference type="PROSITE-ProRule" id="PRU00175"/>
    </source>
</evidence>
<keyword evidence="7" id="KW-1185">Reference proteome</keyword>
<dbReference type="InterPro" id="IPR013083">
    <property type="entry name" value="Znf_RING/FYVE/PHD"/>
</dbReference>
<evidence type="ECO:0000313" key="7">
    <source>
        <dbReference type="Proteomes" id="UP001141806"/>
    </source>
</evidence>
<dbReference type="GO" id="GO:0008270">
    <property type="term" value="F:zinc ion binding"/>
    <property type="evidence" value="ECO:0007669"/>
    <property type="project" value="UniProtKB-KW"/>
</dbReference>
<sequence length="216" mass="24574">MRTFLEVKLHADHHGSEISDNIGPVDPEASFLFIIKREDVVVSNTTNEGGSDETVIIGTRSFGWPETKFNVEFFHLLLPIINEICIKGMLIQFPILSPDTIEGGLKQQISRYALGKALLCQEKRARFLDIVVCLTFHCIKDIDAILMGVIDGLEIKKFAEEESSTCMICMDEFVKGVEIVKLPCKHFFHGECIFQWFDKKNSCPLCRFALFYEESD</sequence>
<dbReference type="PANTHER" id="PTHR45931">
    <property type="entry name" value="SI:CH211-59O9.10"/>
    <property type="match status" value="1"/>
</dbReference>
<dbReference type="GO" id="GO:0061630">
    <property type="term" value="F:ubiquitin protein ligase activity"/>
    <property type="evidence" value="ECO:0007669"/>
    <property type="project" value="TreeGrafter"/>
</dbReference>
<dbReference type="Proteomes" id="UP001141806">
    <property type="component" value="Unassembled WGS sequence"/>
</dbReference>
<dbReference type="PANTHER" id="PTHR45931:SF3">
    <property type="entry name" value="RING ZINC FINGER-CONTAINING PROTEIN"/>
    <property type="match status" value="1"/>
</dbReference>
<evidence type="ECO:0000256" key="2">
    <source>
        <dbReference type="ARBA" id="ARBA00022771"/>
    </source>
</evidence>
<accession>A0A9Q0R3N6</accession>
<evidence type="ECO:0000256" key="3">
    <source>
        <dbReference type="ARBA" id="ARBA00022833"/>
    </source>
</evidence>
<dbReference type="CDD" id="cd16454">
    <property type="entry name" value="RING-H2_PA-TM-RING"/>
    <property type="match status" value="1"/>
</dbReference>
<dbReference type="EMBL" id="JAMYWD010000001">
    <property type="protein sequence ID" value="KAJ4981720.1"/>
    <property type="molecule type" value="Genomic_DNA"/>
</dbReference>
<dbReference type="Gene3D" id="3.30.40.10">
    <property type="entry name" value="Zinc/RING finger domain, C3HC4 (zinc finger)"/>
    <property type="match status" value="1"/>
</dbReference>
<dbReference type="AlphaFoldDB" id="A0A9Q0R3N6"/>
<dbReference type="PROSITE" id="PS50089">
    <property type="entry name" value="ZF_RING_2"/>
    <property type="match status" value="1"/>
</dbReference>
<dbReference type="SMART" id="SM00184">
    <property type="entry name" value="RING"/>
    <property type="match status" value="1"/>
</dbReference>
<dbReference type="GO" id="GO:0005634">
    <property type="term" value="C:nucleus"/>
    <property type="evidence" value="ECO:0007669"/>
    <property type="project" value="TreeGrafter"/>
</dbReference>
<evidence type="ECO:0000313" key="6">
    <source>
        <dbReference type="EMBL" id="KAJ4981720.1"/>
    </source>
</evidence>
<organism evidence="6 7">
    <name type="scientific">Protea cynaroides</name>
    <dbReference type="NCBI Taxonomy" id="273540"/>
    <lineage>
        <taxon>Eukaryota</taxon>
        <taxon>Viridiplantae</taxon>
        <taxon>Streptophyta</taxon>
        <taxon>Embryophyta</taxon>
        <taxon>Tracheophyta</taxon>
        <taxon>Spermatophyta</taxon>
        <taxon>Magnoliopsida</taxon>
        <taxon>Proteales</taxon>
        <taxon>Proteaceae</taxon>
        <taxon>Protea</taxon>
    </lineage>
</organism>